<accession>A0ABR4LWD4</accession>
<dbReference type="Proteomes" id="UP001610432">
    <property type="component" value="Unassembled WGS sequence"/>
</dbReference>
<dbReference type="EMBL" id="JBFXLQ010000012">
    <property type="protein sequence ID" value="KAL2868846.1"/>
    <property type="molecule type" value="Genomic_DNA"/>
</dbReference>
<keyword evidence="2" id="KW-1185">Reference proteome</keyword>
<reference evidence="1 2" key="1">
    <citation type="submission" date="2024-07" db="EMBL/GenBank/DDBJ databases">
        <title>Section-level genome sequencing and comparative genomics of Aspergillus sections Usti and Cavernicolus.</title>
        <authorList>
            <consortium name="Lawrence Berkeley National Laboratory"/>
            <person name="Nybo J.L."/>
            <person name="Vesth T.C."/>
            <person name="Theobald S."/>
            <person name="Frisvad J.C."/>
            <person name="Larsen T.O."/>
            <person name="Kjaerboelling I."/>
            <person name="Rothschild-Mancinelli K."/>
            <person name="Lyhne E.K."/>
            <person name="Kogle M.E."/>
            <person name="Barry K."/>
            <person name="Clum A."/>
            <person name="Na H."/>
            <person name="Ledsgaard L."/>
            <person name="Lin J."/>
            <person name="Lipzen A."/>
            <person name="Kuo A."/>
            <person name="Riley R."/>
            <person name="Mondo S."/>
            <person name="Labutti K."/>
            <person name="Haridas S."/>
            <person name="Pangalinan J."/>
            <person name="Salamov A.A."/>
            <person name="Simmons B.A."/>
            <person name="Magnuson J.K."/>
            <person name="Chen J."/>
            <person name="Drula E."/>
            <person name="Henrissat B."/>
            <person name="Wiebenga A."/>
            <person name="Lubbers R.J."/>
            <person name="Gomes A.C."/>
            <person name="Macurrencykelacurrency M.R."/>
            <person name="Stajich J."/>
            <person name="Grigoriev I.V."/>
            <person name="Mortensen U.H."/>
            <person name="De Vries R.P."/>
            <person name="Baker S.E."/>
            <person name="Andersen M.R."/>
        </authorList>
    </citation>
    <scope>NUCLEOTIDE SEQUENCE [LARGE SCALE GENOMIC DNA]</scope>
    <source>
        <strain evidence="1 2">CBS 449.75</strain>
    </source>
</reference>
<organism evidence="1 2">
    <name type="scientific">Aspergillus lucknowensis</name>
    <dbReference type="NCBI Taxonomy" id="176173"/>
    <lineage>
        <taxon>Eukaryota</taxon>
        <taxon>Fungi</taxon>
        <taxon>Dikarya</taxon>
        <taxon>Ascomycota</taxon>
        <taxon>Pezizomycotina</taxon>
        <taxon>Eurotiomycetes</taxon>
        <taxon>Eurotiomycetidae</taxon>
        <taxon>Eurotiales</taxon>
        <taxon>Aspergillaceae</taxon>
        <taxon>Aspergillus</taxon>
        <taxon>Aspergillus subgen. Nidulantes</taxon>
    </lineage>
</organism>
<sequence>MRDFESPQAIEFALQSSPFVCGVPGSLLSSSQAGPAVRAWGTKVPDDRIVPRDTRISLGCAPRTLCGKSEVVQGSGILSTPVRSAEDLRLGRQSPARPTITIASTWALQFQAEIEICSRLRSWMLSVILQGSPHRTGGRTTISILMRRPRRVVRLRSARLGICWLSSLHCSCAEEHLQPSTARACHPSCSPGLHAPSRPDHWIQALSSSAAAYPALIDVF</sequence>
<protein>
    <submittedName>
        <fullName evidence="1">Uncharacterized protein</fullName>
    </submittedName>
</protein>
<name>A0ABR4LWD4_9EURO</name>
<dbReference type="GeneID" id="98149998"/>
<gene>
    <name evidence="1" type="ORF">BJX67DRAFT_39688</name>
</gene>
<dbReference type="RefSeq" id="XP_070887825.1">
    <property type="nucleotide sequence ID" value="XM_071034926.1"/>
</dbReference>
<evidence type="ECO:0000313" key="2">
    <source>
        <dbReference type="Proteomes" id="UP001610432"/>
    </source>
</evidence>
<evidence type="ECO:0000313" key="1">
    <source>
        <dbReference type="EMBL" id="KAL2868846.1"/>
    </source>
</evidence>
<comment type="caution">
    <text evidence="1">The sequence shown here is derived from an EMBL/GenBank/DDBJ whole genome shotgun (WGS) entry which is preliminary data.</text>
</comment>
<proteinExistence type="predicted"/>